<accession>A0A2W7J9G8</accession>
<proteinExistence type="inferred from homology"/>
<feature type="domain" description="HTH lysR-type" evidence="5">
    <location>
        <begin position="6"/>
        <end position="63"/>
    </location>
</feature>
<dbReference type="PANTHER" id="PTHR30537:SF74">
    <property type="entry name" value="HTH-TYPE TRANSCRIPTIONAL REGULATOR TRPI"/>
    <property type="match status" value="1"/>
</dbReference>
<keyword evidence="4" id="KW-0804">Transcription</keyword>
<dbReference type="OrthoDB" id="9794694at2"/>
<protein>
    <submittedName>
        <fullName evidence="6">LysR family glycine cleavage system transcriptional activator</fullName>
    </submittedName>
</protein>
<dbReference type="FunFam" id="3.40.190.10:FF:000017">
    <property type="entry name" value="Glycine cleavage system transcriptional activator"/>
    <property type="match status" value="1"/>
</dbReference>
<dbReference type="InterPro" id="IPR036390">
    <property type="entry name" value="WH_DNA-bd_sf"/>
</dbReference>
<dbReference type="Pfam" id="PF03466">
    <property type="entry name" value="LysR_substrate"/>
    <property type="match status" value="1"/>
</dbReference>
<keyword evidence="3" id="KW-0238">DNA-binding</keyword>
<dbReference type="GO" id="GO:0003700">
    <property type="term" value="F:DNA-binding transcription factor activity"/>
    <property type="evidence" value="ECO:0007669"/>
    <property type="project" value="InterPro"/>
</dbReference>
<dbReference type="AlphaFoldDB" id="A0A2W7J9G8"/>
<dbReference type="GO" id="GO:0043565">
    <property type="term" value="F:sequence-specific DNA binding"/>
    <property type="evidence" value="ECO:0007669"/>
    <property type="project" value="TreeGrafter"/>
</dbReference>
<dbReference type="Pfam" id="PF00126">
    <property type="entry name" value="HTH_1"/>
    <property type="match status" value="1"/>
</dbReference>
<reference evidence="6 7" key="1">
    <citation type="submission" date="2018-06" db="EMBL/GenBank/DDBJ databases">
        <title>Genomic Encyclopedia of Archaeal and Bacterial Type Strains, Phase II (KMG-II): from individual species to whole genera.</title>
        <authorList>
            <person name="Goeker M."/>
        </authorList>
    </citation>
    <scope>NUCLEOTIDE SEQUENCE [LARGE SCALE GENOMIC DNA]</scope>
    <source>
        <strain evidence="6 7">DSM 24525</strain>
    </source>
</reference>
<evidence type="ECO:0000313" key="6">
    <source>
        <dbReference type="EMBL" id="PZW48642.1"/>
    </source>
</evidence>
<dbReference type="SUPFAM" id="SSF46785">
    <property type="entry name" value="Winged helix' DNA-binding domain"/>
    <property type="match status" value="1"/>
</dbReference>
<dbReference type="GO" id="GO:0006351">
    <property type="term" value="P:DNA-templated transcription"/>
    <property type="evidence" value="ECO:0007669"/>
    <property type="project" value="TreeGrafter"/>
</dbReference>
<dbReference type="InterPro" id="IPR036388">
    <property type="entry name" value="WH-like_DNA-bd_sf"/>
</dbReference>
<dbReference type="RefSeq" id="WP_111396979.1">
    <property type="nucleotide sequence ID" value="NZ_QKYU01000004.1"/>
</dbReference>
<dbReference type="InterPro" id="IPR005119">
    <property type="entry name" value="LysR_subst-bd"/>
</dbReference>
<dbReference type="PROSITE" id="PS50931">
    <property type="entry name" value="HTH_LYSR"/>
    <property type="match status" value="1"/>
</dbReference>
<evidence type="ECO:0000256" key="3">
    <source>
        <dbReference type="ARBA" id="ARBA00023125"/>
    </source>
</evidence>
<dbReference type="NCBIfam" id="NF008352">
    <property type="entry name" value="PRK11139.1"/>
    <property type="match status" value="1"/>
</dbReference>
<dbReference type="Gene3D" id="1.10.10.10">
    <property type="entry name" value="Winged helix-like DNA-binding domain superfamily/Winged helix DNA-binding domain"/>
    <property type="match status" value="1"/>
</dbReference>
<keyword evidence="2" id="KW-0805">Transcription regulation</keyword>
<dbReference type="PRINTS" id="PR00039">
    <property type="entry name" value="HTHLYSR"/>
</dbReference>
<name>A0A2W7J9G8_9PROT</name>
<dbReference type="Gene3D" id="3.40.190.10">
    <property type="entry name" value="Periplasmic binding protein-like II"/>
    <property type="match status" value="2"/>
</dbReference>
<keyword evidence="7" id="KW-1185">Reference proteome</keyword>
<dbReference type="InterPro" id="IPR000847">
    <property type="entry name" value="LysR_HTH_N"/>
</dbReference>
<comment type="similarity">
    <text evidence="1">Belongs to the LysR transcriptional regulatory family.</text>
</comment>
<evidence type="ECO:0000256" key="2">
    <source>
        <dbReference type="ARBA" id="ARBA00023015"/>
    </source>
</evidence>
<dbReference type="SUPFAM" id="SSF53850">
    <property type="entry name" value="Periplasmic binding protein-like II"/>
    <property type="match status" value="1"/>
</dbReference>
<dbReference type="Proteomes" id="UP000249688">
    <property type="component" value="Unassembled WGS sequence"/>
</dbReference>
<gene>
    <name evidence="6" type="ORF">C8P66_10456</name>
</gene>
<dbReference type="CDD" id="cd08432">
    <property type="entry name" value="PBP2_GcdR_TrpI_HvrB_AmpR_like"/>
    <property type="match status" value="1"/>
</dbReference>
<organism evidence="6 7">
    <name type="scientific">Humitalea rosea</name>
    <dbReference type="NCBI Taxonomy" id="990373"/>
    <lineage>
        <taxon>Bacteria</taxon>
        <taxon>Pseudomonadati</taxon>
        <taxon>Pseudomonadota</taxon>
        <taxon>Alphaproteobacteria</taxon>
        <taxon>Acetobacterales</taxon>
        <taxon>Roseomonadaceae</taxon>
        <taxon>Humitalea</taxon>
    </lineage>
</organism>
<dbReference type="InterPro" id="IPR058163">
    <property type="entry name" value="LysR-type_TF_proteobact-type"/>
</dbReference>
<sequence length="314" mass="35529">MAWQLPPLNALRAFEAAARYGSFAQAAEELCVTPGAISRQVKLLEANLGVQLFVRANRQVRLTAESAQYVATLTELFRRLDVATGRLRDARRERPLRIMCSANVATRWVFPRLRMFHAQYPNRHVLLTTSLTSAAVAFSSDSADIVIRLGTDDWPADVVAHRLFDSELTPVCSPRLLRHGPRLREPEDLKNHTLLCSDIRPAGWGQWLAMVGLPPLETFNAQKFESSALVYEAAAEGLGIAMGEKHLVRDELRSGRLVAPWPISLRQPEAFYLIYQRQMQATPQLREFRDWILQQDPDAERVLMLPRAVRSRAP</sequence>
<comment type="caution">
    <text evidence="6">The sequence shown here is derived from an EMBL/GenBank/DDBJ whole genome shotgun (WGS) entry which is preliminary data.</text>
</comment>
<dbReference type="PANTHER" id="PTHR30537">
    <property type="entry name" value="HTH-TYPE TRANSCRIPTIONAL REGULATOR"/>
    <property type="match status" value="1"/>
</dbReference>
<dbReference type="FunFam" id="1.10.10.10:FF:000038">
    <property type="entry name" value="Glycine cleavage system transcriptional activator"/>
    <property type="match status" value="1"/>
</dbReference>
<evidence type="ECO:0000256" key="1">
    <source>
        <dbReference type="ARBA" id="ARBA00009437"/>
    </source>
</evidence>
<dbReference type="EMBL" id="QKYU01000004">
    <property type="protein sequence ID" value="PZW48642.1"/>
    <property type="molecule type" value="Genomic_DNA"/>
</dbReference>
<evidence type="ECO:0000259" key="5">
    <source>
        <dbReference type="PROSITE" id="PS50931"/>
    </source>
</evidence>
<evidence type="ECO:0000256" key="4">
    <source>
        <dbReference type="ARBA" id="ARBA00023163"/>
    </source>
</evidence>
<evidence type="ECO:0000313" key="7">
    <source>
        <dbReference type="Proteomes" id="UP000249688"/>
    </source>
</evidence>